<dbReference type="EMBL" id="HBEM01027608">
    <property type="protein sequence ID" value="CAD8459843.1"/>
    <property type="molecule type" value="Transcribed_RNA"/>
</dbReference>
<dbReference type="SUPFAM" id="SSF54001">
    <property type="entry name" value="Cysteine proteinases"/>
    <property type="match status" value="1"/>
</dbReference>
<evidence type="ECO:0000313" key="3">
    <source>
        <dbReference type="EMBL" id="CAD8459843.1"/>
    </source>
</evidence>
<proteinExistence type="predicted"/>
<protein>
    <submittedName>
        <fullName evidence="3">Uncharacterized protein</fullName>
    </submittedName>
</protein>
<evidence type="ECO:0000256" key="1">
    <source>
        <dbReference type="SAM" id="Coils"/>
    </source>
</evidence>
<organism evidence="3">
    <name type="scientific">Amorphochlora amoebiformis</name>
    <dbReference type="NCBI Taxonomy" id="1561963"/>
    <lineage>
        <taxon>Eukaryota</taxon>
        <taxon>Sar</taxon>
        <taxon>Rhizaria</taxon>
        <taxon>Cercozoa</taxon>
        <taxon>Chlorarachniophyceae</taxon>
        <taxon>Amorphochlora</taxon>
    </lineage>
</organism>
<gene>
    <name evidence="3" type="ORF">LAMO00422_LOCUS18801</name>
</gene>
<dbReference type="Gene3D" id="3.90.1720.10">
    <property type="entry name" value="endopeptidase domain like (from Nostoc punctiforme)"/>
    <property type="match status" value="1"/>
</dbReference>
<feature type="coiled-coil region" evidence="1">
    <location>
        <begin position="192"/>
        <end position="219"/>
    </location>
</feature>
<dbReference type="AlphaFoldDB" id="A0A7S0DQR6"/>
<sequence length="350" mass="40189">MMPPFNGLFLGVNHACALPTDEDIKDIVLDEYDETSVEAELGRSLQTGDVLIFDQDIYVSDIRLFLLRFLSKYVNRSDFDHVAVVIRDCEDNYPYIYQTLPGQTPTLTPYDECIIRSSAREIVIKRLQYTPTEDQLHRVTSLIESRILTSSPSQNPTSNPVGQKRDASGEGWGGAMKRLMWGLVTSPGSLSRVTLVGRIQNLEKRVEELAKDVKKWEDLKTEDDDSDEWKKKEFMRRKRLKKLVAEYRVSRDEIVKKKTELKELQNPDSRLRQWRVEQLLKQKSVFPAAQGVAEVLIELGVLPGGSVTLKEFTPRHFLRPEHMPLQNGAEYLPDVYLRSSNKGARRSSYN</sequence>
<keyword evidence="1" id="KW-0175">Coiled coil</keyword>
<reference evidence="3" key="1">
    <citation type="submission" date="2021-01" db="EMBL/GenBank/DDBJ databases">
        <authorList>
            <person name="Corre E."/>
            <person name="Pelletier E."/>
            <person name="Niang G."/>
            <person name="Scheremetjew M."/>
            <person name="Finn R."/>
            <person name="Kale V."/>
            <person name="Holt S."/>
            <person name="Cochrane G."/>
            <person name="Meng A."/>
            <person name="Brown T."/>
            <person name="Cohen L."/>
        </authorList>
    </citation>
    <scope>NUCLEOTIDE SEQUENCE</scope>
    <source>
        <strain evidence="3">CCMP2058</strain>
    </source>
</reference>
<dbReference type="InterPro" id="IPR038765">
    <property type="entry name" value="Papain-like_cys_pep_sf"/>
</dbReference>
<evidence type="ECO:0000256" key="2">
    <source>
        <dbReference type="SAM" id="MobiDB-lite"/>
    </source>
</evidence>
<accession>A0A7S0DQR6</accession>
<feature type="compositionally biased region" description="Low complexity" evidence="2">
    <location>
        <begin position="149"/>
        <end position="160"/>
    </location>
</feature>
<feature type="region of interest" description="Disordered" evidence="2">
    <location>
        <begin position="148"/>
        <end position="169"/>
    </location>
</feature>
<name>A0A7S0DQR6_9EUKA</name>